<protein>
    <submittedName>
        <fullName evidence="2">Uncharacterized protein</fullName>
    </submittedName>
</protein>
<evidence type="ECO:0000256" key="1">
    <source>
        <dbReference type="SAM" id="MobiDB-lite"/>
    </source>
</evidence>
<keyword evidence="3" id="KW-1185">Reference proteome</keyword>
<dbReference type="EMBL" id="BPLR01009110">
    <property type="protein sequence ID" value="GIY29672.1"/>
    <property type="molecule type" value="Genomic_DNA"/>
</dbReference>
<reference evidence="2 3" key="1">
    <citation type="submission" date="2021-06" db="EMBL/GenBank/DDBJ databases">
        <title>Caerostris extrusa draft genome.</title>
        <authorList>
            <person name="Kono N."/>
            <person name="Arakawa K."/>
        </authorList>
    </citation>
    <scope>NUCLEOTIDE SEQUENCE [LARGE SCALE GENOMIC DNA]</scope>
</reference>
<feature type="compositionally biased region" description="Basic and acidic residues" evidence="1">
    <location>
        <begin position="156"/>
        <end position="173"/>
    </location>
</feature>
<feature type="compositionally biased region" description="Basic residues" evidence="1">
    <location>
        <begin position="236"/>
        <end position="245"/>
    </location>
</feature>
<dbReference type="AlphaFoldDB" id="A0AAV4SA46"/>
<gene>
    <name evidence="2" type="primary">AVEN_182941_1</name>
    <name evidence="2" type="ORF">CEXT_446381</name>
</gene>
<accession>A0AAV4SA46</accession>
<name>A0AAV4SA46_CAEEX</name>
<sequence length="245" mass="27096">MVQKATFDSLPMTDRAFVGRVGFESISTCCLRAVQKKFLAVDYAAALARKEKFLFLECDIKDYRCVVVDLRVLGPQHPLGLQRSEFEDFANAYRPTLDVPRREPEPPKPVEETKTDFGRSIKKLMKRPQGSPSVQAKNKKGGIQRTPTLAPTSSGHQERERSVTSDARPISDKKPKRPLSANIETTLLPPQQKTSVGPAMIPQADTNLAIPEVLPLPPQQSPILAAAPKLPNKPPKCLRAKPKIS</sequence>
<feature type="region of interest" description="Disordered" evidence="1">
    <location>
        <begin position="216"/>
        <end position="245"/>
    </location>
</feature>
<organism evidence="2 3">
    <name type="scientific">Caerostris extrusa</name>
    <name type="common">Bark spider</name>
    <name type="synonym">Caerostris bankana</name>
    <dbReference type="NCBI Taxonomy" id="172846"/>
    <lineage>
        <taxon>Eukaryota</taxon>
        <taxon>Metazoa</taxon>
        <taxon>Ecdysozoa</taxon>
        <taxon>Arthropoda</taxon>
        <taxon>Chelicerata</taxon>
        <taxon>Arachnida</taxon>
        <taxon>Araneae</taxon>
        <taxon>Araneomorphae</taxon>
        <taxon>Entelegynae</taxon>
        <taxon>Araneoidea</taxon>
        <taxon>Araneidae</taxon>
        <taxon>Caerostris</taxon>
    </lineage>
</organism>
<feature type="compositionally biased region" description="Basic and acidic residues" evidence="1">
    <location>
        <begin position="99"/>
        <end position="119"/>
    </location>
</feature>
<feature type="region of interest" description="Disordered" evidence="1">
    <location>
        <begin position="96"/>
        <end position="183"/>
    </location>
</feature>
<evidence type="ECO:0000313" key="2">
    <source>
        <dbReference type="EMBL" id="GIY29672.1"/>
    </source>
</evidence>
<comment type="caution">
    <text evidence="2">The sequence shown here is derived from an EMBL/GenBank/DDBJ whole genome shotgun (WGS) entry which is preliminary data.</text>
</comment>
<feature type="compositionally biased region" description="Polar residues" evidence="1">
    <location>
        <begin position="145"/>
        <end position="155"/>
    </location>
</feature>
<evidence type="ECO:0000313" key="3">
    <source>
        <dbReference type="Proteomes" id="UP001054945"/>
    </source>
</evidence>
<dbReference type="Proteomes" id="UP001054945">
    <property type="component" value="Unassembled WGS sequence"/>
</dbReference>
<proteinExistence type="predicted"/>